<organism evidence="3 4">
    <name type="scientific">Xenopus laevis</name>
    <name type="common">African clawed frog</name>
    <dbReference type="NCBI Taxonomy" id="8355"/>
    <lineage>
        <taxon>Eukaryota</taxon>
        <taxon>Metazoa</taxon>
        <taxon>Chordata</taxon>
        <taxon>Craniata</taxon>
        <taxon>Vertebrata</taxon>
        <taxon>Euteleostomi</taxon>
        <taxon>Amphibia</taxon>
        <taxon>Batrachia</taxon>
        <taxon>Anura</taxon>
        <taxon>Pipoidea</taxon>
        <taxon>Pipidae</taxon>
        <taxon>Xenopodinae</taxon>
        <taxon>Xenopus</taxon>
        <taxon>Xenopus</taxon>
    </lineage>
</organism>
<proteinExistence type="predicted"/>
<name>A0A8J1LUL4_XENLA</name>
<evidence type="ECO:0000313" key="3">
    <source>
        <dbReference type="Proteomes" id="UP000186698"/>
    </source>
</evidence>
<dbReference type="Proteomes" id="UP000186698">
    <property type="component" value="Chromosome 9_10L"/>
</dbReference>
<reference evidence="4" key="1">
    <citation type="submission" date="2025-08" db="UniProtKB">
        <authorList>
            <consortium name="RefSeq"/>
        </authorList>
    </citation>
    <scope>IDENTIFICATION</scope>
    <source>
        <strain evidence="4">J_2021</strain>
        <tissue evidence="4">Erythrocytes</tissue>
    </source>
</reference>
<dbReference type="AlphaFoldDB" id="A0A8J1LUL4"/>
<sequence length="362" mass="41235">MTLLERENVIKGKTWQALVNHFENLHSDSLRSLKYKLKYCEAPEDCKNIPWSKLQKVRCGKKLADFFIRHYTIEKAGGFAVKLLADINEKQMSKELEAALKKENCNSSTIDLYCYESLFNYKRVGNRNIKCCGSPRRRLVGGTLATQQITGHISNAVIETKTTNVNCTQEINAGPVLQETFDSTGPSTDSPIISKEETDDIPVDHKSRSPKFIEHKNQQHRNNGKSIPVTHKGKNGPVTNHIKKSNAKRILRRGKPLQDLVLPALDKCKHALIKKHSNGKIRIYVKLLFQHFVQFETYEIWTKKTNFNGYGGKNAIPKNLSHAIQKEVQKGFQWGKKNDGEIRKEINRLLSNPITSGWADLM</sequence>
<gene>
    <name evidence="4" type="primary">LOC121398223</name>
</gene>
<keyword evidence="3" id="KW-1185">Reference proteome</keyword>
<dbReference type="OrthoDB" id="10058437at2759"/>
<dbReference type="GeneID" id="121398223"/>
<dbReference type="RefSeq" id="XP_041433034.1">
    <property type="nucleotide sequence ID" value="XM_041577100.1"/>
</dbReference>
<accession>A0A8J1LUL4</accession>
<dbReference type="InterPro" id="IPR011029">
    <property type="entry name" value="DEATH-like_dom_sf"/>
</dbReference>
<dbReference type="Pfam" id="PF02758">
    <property type="entry name" value="PYRIN"/>
    <property type="match status" value="1"/>
</dbReference>
<dbReference type="Gene3D" id="1.10.533.10">
    <property type="entry name" value="Death Domain, Fas"/>
    <property type="match status" value="1"/>
</dbReference>
<protein>
    <submittedName>
        <fullName evidence="4">Uncharacterized protein LOC121398223</fullName>
    </submittedName>
</protein>
<dbReference type="PROSITE" id="PS50824">
    <property type="entry name" value="DAPIN"/>
    <property type="match status" value="1"/>
</dbReference>
<dbReference type="SUPFAM" id="SSF47986">
    <property type="entry name" value="DEATH domain"/>
    <property type="match status" value="1"/>
</dbReference>
<evidence type="ECO:0000256" key="1">
    <source>
        <dbReference type="SAM" id="MobiDB-lite"/>
    </source>
</evidence>
<dbReference type="InterPro" id="IPR004020">
    <property type="entry name" value="DAPIN"/>
</dbReference>
<evidence type="ECO:0000259" key="2">
    <source>
        <dbReference type="PROSITE" id="PS50824"/>
    </source>
</evidence>
<dbReference type="KEGG" id="xla:121398223"/>
<evidence type="ECO:0000313" key="4">
    <source>
        <dbReference type="RefSeq" id="XP_041433034.1"/>
    </source>
</evidence>
<feature type="domain" description="Pyrin" evidence="2">
    <location>
        <begin position="10"/>
        <end position="102"/>
    </location>
</feature>
<feature type="region of interest" description="Disordered" evidence="1">
    <location>
        <begin position="218"/>
        <end position="239"/>
    </location>
</feature>
<dbReference type="SMART" id="SM01289">
    <property type="entry name" value="PYRIN"/>
    <property type="match status" value="1"/>
</dbReference>